<feature type="transmembrane region" description="Helical" evidence="1">
    <location>
        <begin position="98"/>
        <end position="118"/>
    </location>
</feature>
<reference evidence="2 3" key="1">
    <citation type="submission" date="2018-07" db="EMBL/GenBank/DDBJ databases">
        <title>Complete genome sequencing of Ornithinimicrobium sp. AMA3305.</title>
        <authorList>
            <person name="Bae J.-W."/>
        </authorList>
    </citation>
    <scope>NUCLEOTIDE SEQUENCE [LARGE SCALE GENOMIC DNA]</scope>
    <source>
        <strain evidence="2 3">AMA3305</strain>
    </source>
</reference>
<keyword evidence="3" id="KW-1185">Reference proteome</keyword>
<keyword evidence="1" id="KW-0812">Transmembrane</keyword>
<sequence>MVKRAWGSWREASRLWDAYLLRVGQWRLLPKLAGVAVGDLVLSVLLARLSFLLCLLLGLPMVWFETIVKFIAFTGAIAFAVGLGSICWIGLRDLGLKIGGVGALAIAVVNFYVLNYVIDYQEWILTQVSRASPDPGGFAEGIDWANPYARWYVGVVALLGTLIGFVFKIRNAYGLLRHGEKHKQSPTWSRLQ</sequence>
<dbReference type="KEGG" id="orn:DV701_11035"/>
<evidence type="ECO:0000313" key="2">
    <source>
        <dbReference type="EMBL" id="AXH96587.1"/>
    </source>
</evidence>
<organism evidence="2 3">
    <name type="scientific">Ornithinimicrobium avium</name>
    <dbReference type="NCBI Taxonomy" id="2283195"/>
    <lineage>
        <taxon>Bacteria</taxon>
        <taxon>Bacillati</taxon>
        <taxon>Actinomycetota</taxon>
        <taxon>Actinomycetes</taxon>
        <taxon>Micrococcales</taxon>
        <taxon>Ornithinimicrobiaceae</taxon>
        <taxon>Ornithinimicrobium</taxon>
    </lineage>
</organism>
<name>A0A345NNH9_9MICO</name>
<evidence type="ECO:0000256" key="1">
    <source>
        <dbReference type="SAM" id="Phobius"/>
    </source>
</evidence>
<feature type="transmembrane region" description="Helical" evidence="1">
    <location>
        <begin position="148"/>
        <end position="167"/>
    </location>
</feature>
<feature type="transmembrane region" description="Helical" evidence="1">
    <location>
        <begin position="32"/>
        <end position="58"/>
    </location>
</feature>
<gene>
    <name evidence="2" type="ORF">DV701_11035</name>
</gene>
<dbReference type="EMBL" id="CP031229">
    <property type="protein sequence ID" value="AXH96587.1"/>
    <property type="molecule type" value="Genomic_DNA"/>
</dbReference>
<dbReference type="Proteomes" id="UP000253790">
    <property type="component" value="Chromosome"/>
</dbReference>
<dbReference type="AlphaFoldDB" id="A0A345NNH9"/>
<accession>A0A345NNH9</accession>
<evidence type="ECO:0000313" key="3">
    <source>
        <dbReference type="Proteomes" id="UP000253790"/>
    </source>
</evidence>
<protein>
    <submittedName>
        <fullName evidence="2">Uncharacterized protein</fullName>
    </submittedName>
</protein>
<keyword evidence="1" id="KW-0472">Membrane</keyword>
<proteinExistence type="predicted"/>
<keyword evidence="1" id="KW-1133">Transmembrane helix</keyword>
<feature type="transmembrane region" description="Helical" evidence="1">
    <location>
        <begin position="70"/>
        <end position="91"/>
    </location>
</feature>